<name>A0A0P6Y093_9CHLR</name>
<feature type="transmembrane region" description="Helical" evidence="1">
    <location>
        <begin position="63"/>
        <end position="83"/>
    </location>
</feature>
<accession>A0A0P6Y093</accession>
<evidence type="ECO:0000313" key="4">
    <source>
        <dbReference type="Proteomes" id="UP000050277"/>
    </source>
</evidence>
<dbReference type="GO" id="GO:0003824">
    <property type="term" value="F:catalytic activity"/>
    <property type="evidence" value="ECO:0007669"/>
    <property type="project" value="InterPro"/>
</dbReference>
<evidence type="ECO:0000256" key="1">
    <source>
        <dbReference type="SAM" id="Phobius"/>
    </source>
</evidence>
<evidence type="ECO:0000313" key="3">
    <source>
        <dbReference type="EMBL" id="KPL85828.1"/>
    </source>
</evidence>
<keyword evidence="4" id="KW-1185">Reference proteome</keyword>
<dbReference type="PANTHER" id="PTHR14859">
    <property type="entry name" value="CALCOFLUOR WHITE HYPERSENSITIVE PROTEIN PRECURSOR"/>
    <property type="match status" value="1"/>
</dbReference>
<dbReference type="RefSeq" id="WP_054534875.1">
    <property type="nucleotide sequence ID" value="NZ_LGKP01000022.1"/>
</dbReference>
<feature type="transmembrane region" description="Helical" evidence="1">
    <location>
        <begin position="35"/>
        <end position="56"/>
    </location>
</feature>
<dbReference type="STRING" id="70996.SE18_12905"/>
<dbReference type="Pfam" id="PF03372">
    <property type="entry name" value="Exo_endo_phos"/>
    <property type="match status" value="1"/>
</dbReference>
<dbReference type="AlphaFoldDB" id="A0A0P6Y093"/>
<dbReference type="InterPro" id="IPR051916">
    <property type="entry name" value="GPI-anchor_lipid_remodeler"/>
</dbReference>
<feature type="domain" description="Endonuclease/exonuclease/phosphatase" evidence="2">
    <location>
        <begin position="97"/>
        <end position="307"/>
    </location>
</feature>
<dbReference type="PANTHER" id="PTHR14859:SF15">
    <property type="entry name" value="ENDONUCLEASE_EXONUCLEASE_PHOSPHATASE DOMAIN-CONTAINING PROTEIN"/>
    <property type="match status" value="1"/>
</dbReference>
<keyword evidence="1" id="KW-0812">Transmembrane</keyword>
<dbReference type="Gene3D" id="3.60.10.10">
    <property type="entry name" value="Endonuclease/exonuclease/phosphatase"/>
    <property type="match status" value="1"/>
</dbReference>
<protein>
    <recommendedName>
        <fullName evidence="2">Endonuclease/exonuclease/phosphatase domain-containing protein</fullName>
    </recommendedName>
</protein>
<dbReference type="GO" id="GO:0006506">
    <property type="term" value="P:GPI anchor biosynthetic process"/>
    <property type="evidence" value="ECO:0007669"/>
    <property type="project" value="TreeGrafter"/>
</dbReference>
<dbReference type="EMBL" id="LGKP01000022">
    <property type="protein sequence ID" value="KPL85828.1"/>
    <property type="molecule type" value="Genomic_DNA"/>
</dbReference>
<reference evidence="3 4" key="1">
    <citation type="submission" date="2015-07" db="EMBL/GenBank/DDBJ databases">
        <title>Whole genome sequence of Herpetosiphon geysericola DSM 7119.</title>
        <authorList>
            <person name="Hemp J."/>
            <person name="Ward L.M."/>
            <person name="Pace L.A."/>
            <person name="Fischer W.W."/>
        </authorList>
    </citation>
    <scope>NUCLEOTIDE SEQUENCE [LARGE SCALE GENOMIC DNA]</scope>
    <source>
        <strain evidence="3 4">DSM 7119</strain>
    </source>
</reference>
<dbReference type="InterPro" id="IPR005135">
    <property type="entry name" value="Endo/exonuclease/phosphatase"/>
</dbReference>
<organism evidence="3 4">
    <name type="scientific">Herpetosiphon geysericola</name>
    <dbReference type="NCBI Taxonomy" id="70996"/>
    <lineage>
        <taxon>Bacteria</taxon>
        <taxon>Bacillati</taxon>
        <taxon>Chloroflexota</taxon>
        <taxon>Chloroflexia</taxon>
        <taxon>Herpetosiphonales</taxon>
        <taxon>Herpetosiphonaceae</taxon>
        <taxon>Herpetosiphon</taxon>
    </lineage>
</organism>
<evidence type="ECO:0000259" key="2">
    <source>
        <dbReference type="Pfam" id="PF03372"/>
    </source>
</evidence>
<dbReference type="Proteomes" id="UP000050277">
    <property type="component" value="Unassembled WGS sequence"/>
</dbReference>
<gene>
    <name evidence="3" type="ORF">SE18_12905</name>
</gene>
<sequence>MIKRGLVALAWLGVLPCSLWSLLRWTELATTPQGMLLLVFDAWVYASLLPIALFASLARRGRLLLLVGLNLLVVLGIYGGRWWPQSTNPTPQDVRIMTWNVYYDTRDIAGLVATIRTQQADIVVLQEYNFQLDPQLPEALADLYPYAALNPHSGAGGLATLSRWPVTELAPVARGVDSCGCQYLEIATPSGPTRLINTHPHIPLASFKGVYTKTQQDPTFDQLLKLIADQSQPLILAGDLNTTERQPNYLRLRQQLGDAYQQKGWGLGYTFPSNYTIPKAVRLDYIMPNLHWQPLRAWTGTANLSDHGFVVADLQRSTE</sequence>
<dbReference type="SUPFAM" id="SSF56219">
    <property type="entry name" value="DNase I-like"/>
    <property type="match status" value="1"/>
</dbReference>
<comment type="caution">
    <text evidence="3">The sequence shown here is derived from an EMBL/GenBank/DDBJ whole genome shotgun (WGS) entry which is preliminary data.</text>
</comment>
<dbReference type="InterPro" id="IPR036691">
    <property type="entry name" value="Endo/exonu/phosph_ase_sf"/>
</dbReference>
<keyword evidence="1" id="KW-1133">Transmembrane helix</keyword>
<keyword evidence="1" id="KW-0472">Membrane</keyword>
<dbReference type="GO" id="GO:0016020">
    <property type="term" value="C:membrane"/>
    <property type="evidence" value="ECO:0007669"/>
    <property type="project" value="GOC"/>
</dbReference>
<proteinExistence type="predicted"/>